<keyword evidence="10" id="KW-1185">Reference proteome</keyword>
<feature type="chain" id="PRO_5044658345" description="Peptidyl-prolyl cis-trans isomerase" evidence="5">
    <location>
        <begin position="22"/>
        <end position="191"/>
    </location>
</feature>
<keyword evidence="2 3" id="KW-0697">Rotamase</keyword>
<organism evidence="7 9">
    <name type="scientific">Bacteroides finegoldii</name>
    <dbReference type="NCBI Taxonomy" id="338188"/>
    <lineage>
        <taxon>Bacteria</taxon>
        <taxon>Pseudomonadati</taxon>
        <taxon>Bacteroidota</taxon>
        <taxon>Bacteroidia</taxon>
        <taxon>Bacteroidales</taxon>
        <taxon>Bacteroidaceae</taxon>
        <taxon>Bacteroides</taxon>
    </lineage>
</organism>
<dbReference type="EMBL" id="VWAK01000034">
    <property type="protein sequence ID" value="KAA5228791.1"/>
    <property type="molecule type" value="Genomic_DNA"/>
</dbReference>
<protein>
    <recommendedName>
        <fullName evidence="4">Peptidyl-prolyl cis-trans isomerase</fullName>
        <ecNumber evidence="4">5.2.1.8</ecNumber>
    </recommendedName>
</protein>
<evidence type="ECO:0000313" key="9">
    <source>
        <dbReference type="Proteomes" id="UP000421791"/>
    </source>
</evidence>
<comment type="catalytic activity">
    <reaction evidence="1 3 4">
        <text>[protein]-peptidylproline (omega=180) = [protein]-peptidylproline (omega=0)</text>
        <dbReference type="Rhea" id="RHEA:16237"/>
        <dbReference type="Rhea" id="RHEA-COMP:10747"/>
        <dbReference type="Rhea" id="RHEA-COMP:10748"/>
        <dbReference type="ChEBI" id="CHEBI:83833"/>
        <dbReference type="ChEBI" id="CHEBI:83834"/>
        <dbReference type="EC" id="5.2.1.8"/>
    </reaction>
</comment>
<gene>
    <name evidence="8" type="ORF">F2Z09_14845</name>
    <name evidence="7" type="ORF">F2Z22_16690</name>
</gene>
<comment type="similarity">
    <text evidence="4">Belongs to the FKBP-type PPIase family.</text>
</comment>
<keyword evidence="3 4" id="KW-0413">Isomerase</keyword>
<dbReference type="EMBL" id="VWAG01000030">
    <property type="protein sequence ID" value="KAA5255075.1"/>
    <property type="molecule type" value="Genomic_DNA"/>
</dbReference>
<dbReference type="GeneID" id="92987736"/>
<evidence type="ECO:0000313" key="8">
    <source>
        <dbReference type="EMBL" id="KAA5255075.1"/>
    </source>
</evidence>
<feature type="signal peptide" evidence="5">
    <location>
        <begin position="1"/>
        <end position="21"/>
    </location>
</feature>
<evidence type="ECO:0000256" key="5">
    <source>
        <dbReference type="SAM" id="SignalP"/>
    </source>
</evidence>
<dbReference type="PROSITE" id="PS50059">
    <property type="entry name" value="FKBP_PPIASE"/>
    <property type="match status" value="1"/>
</dbReference>
<comment type="caution">
    <text evidence="7">The sequence shown here is derived from an EMBL/GenBank/DDBJ whole genome shotgun (WGS) entry which is preliminary data.</text>
</comment>
<dbReference type="RefSeq" id="WP_007755579.1">
    <property type="nucleotide sequence ID" value="NZ_CAUGBK010000006.1"/>
</dbReference>
<sequence>MSKKIYLFSLVLLALTFTACSETEETGRYDNWRARSEAFIDSIANVYAGQQNGSITVTDEKERLYPFTDLTNGQTIYAKKRISRDGVKDDDKPVYTSKVSAYYRMSYFNGDVVQQNFAGTEPDEFDVPSEFLLNEVISGWGYTLTEMAEGEFWTLYIPYQSGYGSGTGSDGSLQAYSALVYDVKLDKIVER</sequence>
<dbReference type="Pfam" id="PF00254">
    <property type="entry name" value="FKBP_C"/>
    <property type="match status" value="1"/>
</dbReference>
<name>A0A7J4YKU0_9BACE</name>
<evidence type="ECO:0000256" key="4">
    <source>
        <dbReference type="RuleBase" id="RU003915"/>
    </source>
</evidence>
<dbReference type="SUPFAM" id="SSF54534">
    <property type="entry name" value="FKBP-like"/>
    <property type="match status" value="1"/>
</dbReference>
<dbReference type="InterPro" id="IPR001179">
    <property type="entry name" value="PPIase_FKBP_dom"/>
</dbReference>
<dbReference type="EC" id="5.2.1.8" evidence="4"/>
<dbReference type="GO" id="GO:0003755">
    <property type="term" value="F:peptidyl-prolyl cis-trans isomerase activity"/>
    <property type="evidence" value="ECO:0007669"/>
    <property type="project" value="UniProtKB-UniRule"/>
</dbReference>
<evidence type="ECO:0000256" key="2">
    <source>
        <dbReference type="ARBA" id="ARBA00023110"/>
    </source>
</evidence>
<evidence type="ECO:0000313" key="7">
    <source>
        <dbReference type="EMBL" id="KAA5228791.1"/>
    </source>
</evidence>
<dbReference type="AlphaFoldDB" id="A0A7J4YKU0"/>
<keyword evidence="5" id="KW-0732">Signal</keyword>
<feature type="domain" description="PPIase FKBP-type" evidence="6">
    <location>
        <begin position="96"/>
        <end position="189"/>
    </location>
</feature>
<evidence type="ECO:0000256" key="3">
    <source>
        <dbReference type="PROSITE-ProRule" id="PRU00277"/>
    </source>
</evidence>
<dbReference type="Gene3D" id="3.10.50.40">
    <property type="match status" value="1"/>
</dbReference>
<accession>A0A7J4YKU0</accession>
<reference evidence="9 10" key="1">
    <citation type="journal article" date="2019" name="Nat. Med.">
        <title>A library of human gut bacterial isolates paired with longitudinal multiomics data enables mechanistic microbiome research.</title>
        <authorList>
            <person name="Poyet M."/>
            <person name="Groussin M."/>
            <person name="Gibbons S.M."/>
            <person name="Avila-Pacheco J."/>
            <person name="Jiang X."/>
            <person name="Kearney S.M."/>
            <person name="Perrotta A.R."/>
            <person name="Berdy B."/>
            <person name="Zhao S."/>
            <person name="Lieberman T.D."/>
            <person name="Swanson P.K."/>
            <person name="Smith M."/>
            <person name="Roesemann S."/>
            <person name="Alexander J.E."/>
            <person name="Rich S.A."/>
            <person name="Livny J."/>
            <person name="Vlamakis H."/>
            <person name="Clish C."/>
            <person name="Bullock K."/>
            <person name="Deik A."/>
            <person name="Scott J."/>
            <person name="Pierce K.A."/>
            <person name="Xavier R.J."/>
            <person name="Alm E.J."/>
        </authorList>
    </citation>
    <scope>NUCLEOTIDE SEQUENCE [LARGE SCALE GENOMIC DNA]</scope>
    <source>
        <strain evidence="8 10">BIOML-A2</strain>
        <strain evidence="7 9">BIOML-A6</strain>
    </source>
</reference>
<dbReference type="Proteomes" id="UP000421791">
    <property type="component" value="Unassembled WGS sequence"/>
</dbReference>
<evidence type="ECO:0000256" key="1">
    <source>
        <dbReference type="ARBA" id="ARBA00000971"/>
    </source>
</evidence>
<proteinExistence type="inferred from homology"/>
<evidence type="ECO:0000313" key="10">
    <source>
        <dbReference type="Proteomes" id="UP000440198"/>
    </source>
</evidence>
<evidence type="ECO:0000259" key="6">
    <source>
        <dbReference type="PROSITE" id="PS50059"/>
    </source>
</evidence>
<dbReference type="PROSITE" id="PS51257">
    <property type="entry name" value="PROKAR_LIPOPROTEIN"/>
    <property type="match status" value="1"/>
</dbReference>
<dbReference type="Proteomes" id="UP000440198">
    <property type="component" value="Unassembled WGS sequence"/>
</dbReference>
<dbReference type="InterPro" id="IPR046357">
    <property type="entry name" value="PPIase_dom_sf"/>
</dbReference>